<sequence length="1036" mass="106623">MNNINYSINQSQYENKCRCFKPNCNKCCPPCVQCPPGTQGPQGPRGFPGQGLQGPSGPSGSVGFGLSGPIGPSGSIGPSGGPPGPSGPSGPSGPPGIGISGPSGPSGIGISGPSGSPGISISGPSGSVGPSGPAGSGSDSATNFPANTFFVAESWSNGTSPSPPLFTDLGLAMSTATGLAGSTNIYKITVYPGTFSPGTQNTSYVNIMGDGDEVIIDGLNWTPDANSIIEITGVNLQNFQINTPGNCTVICTNCIISGNSIINSTNIDTIQFNDCSITPNSSDVMTINTGISTFNGGIMGSGTLGVNSNTVVSSLSQQEGTNGNINVTGTGIMNATGSTFVNVTLSDTSVFISSNCSFIGGTTSVGNGCTFQADESYSSNILNFGFFSINTINFQARNSVFDISQNQPFSSLTFNGQITLEGTKIFSPGVSINFTGSTTSCQCNDISIISPNGYITIEPGVSAQFNNSSFICSLMTIGSSVTIQLNNANISAASTIRFGNGGTQINATSSYINASSVDITVPTNLNNSNVPTAAVSITSTSGVTANNASFGGSVNVNGSGLVGTSSYYNSIAVINGSQVIADQSQYFTASVSGTGNVLQATSSTFITSLTVDNGSTFVGNQSLFSAIVTAGQTSACNFVANSSVFRNQLFVDYGSNFVGDQSEYLGQINIGQNTTSSFQANSSTFETNASIFPYNASTCTCNNSVFNSFVSIDNGSTFIGDQSEYTHTVTIGSTASSTFQANNSTFEKNVMMTVSNSSTCTCNSSNFYNQLSITDSTFNGDQSEYQNFITTVGTTTFQANNSTFGLTSINVEDTSIFTCDDSVIKFASGLSISSGAQMIASLTKFIFSSQNNNIVGTIIARNSDWIYTGTTVGFSSGNNAAVVLNGTTTTPTPKIVAPNSSFTMTNSSITGTYPFFLIGTGALINVINSTSDYNPIVQGINSSNAGTADQNIIIPSVTINSGTTTFQFTSFSIVYPSQNDANYQINIVPLSSTINGPVTIYTTGPSQTQFSLNNTITSGQSTTANIMVQRFTSTLT</sequence>
<gene>
    <name evidence="2" type="ORF">Terrestrivirus2_87</name>
</gene>
<proteinExistence type="predicted"/>
<name>A0A3G4ZQ52_9VIRU</name>
<evidence type="ECO:0008006" key="3">
    <source>
        <dbReference type="Google" id="ProtNLM"/>
    </source>
</evidence>
<reference evidence="2" key="1">
    <citation type="submission" date="2018-10" db="EMBL/GenBank/DDBJ databases">
        <title>Hidden diversity of soil giant viruses.</title>
        <authorList>
            <person name="Schulz F."/>
            <person name="Alteio L."/>
            <person name="Goudeau D."/>
            <person name="Ryan E.M."/>
            <person name="Malmstrom R.R."/>
            <person name="Blanchard J."/>
            <person name="Woyke T."/>
        </authorList>
    </citation>
    <scope>NUCLEOTIDE SEQUENCE</scope>
    <source>
        <strain evidence="2">TEV1</strain>
    </source>
</reference>
<protein>
    <recommendedName>
        <fullName evidence="3">Collagen-like protein</fullName>
    </recommendedName>
</protein>
<feature type="region of interest" description="Disordered" evidence="1">
    <location>
        <begin position="38"/>
        <end position="140"/>
    </location>
</feature>
<evidence type="ECO:0000313" key="2">
    <source>
        <dbReference type="EMBL" id="AYV75579.1"/>
    </source>
</evidence>
<evidence type="ECO:0000256" key="1">
    <source>
        <dbReference type="SAM" id="MobiDB-lite"/>
    </source>
</evidence>
<organism evidence="2">
    <name type="scientific">Terrestrivirus sp</name>
    <dbReference type="NCBI Taxonomy" id="2487775"/>
    <lineage>
        <taxon>Viruses</taxon>
        <taxon>Varidnaviria</taxon>
        <taxon>Bamfordvirae</taxon>
        <taxon>Nucleocytoviricota</taxon>
        <taxon>Megaviricetes</taxon>
        <taxon>Imitervirales</taxon>
        <taxon>Mimiviridae</taxon>
        <taxon>Klosneuvirinae</taxon>
    </lineage>
</organism>
<accession>A0A3G4ZQ52</accession>
<dbReference type="EMBL" id="MK071980">
    <property type="protein sequence ID" value="AYV75579.1"/>
    <property type="molecule type" value="Genomic_DNA"/>
</dbReference>
<feature type="compositionally biased region" description="Gly residues" evidence="1">
    <location>
        <begin position="95"/>
        <end position="112"/>
    </location>
</feature>
<feature type="compositionally biased region" description="Low complexity" evidence="1">
    <location>
        <begin position="113"/>
        <end position="138"/>
    </location>
</feature>
<feature type="compositionally biased region" description="Pro residues" evidence="1">
    <location>
        <begin position="80"/>
        <end position="94"/>
    </location>
</feature>